<organism evidence="2 3">
    <name type="scientific">Microbacterium sorbitolivorans</name>
    <dbReference type="NCBI Taxonomy" id="1867410"/>
    <lineage>
        <taxon>Bacteria</taxon>
        <taxon>Bacillati</taxon>
        <taxon>Actinomycetota</taxon>
        <taxon>Actinomycetes</taxon>
        <taxon>Micrococcales</taxon>
        <taxon>Microbacteriaceae</taxon>
        <taxon>Microbacterium</taxon>
    </lineage>
</organism>
<name>A0A367XT04_9MICO</name>
<protein>
    <submittedName>
        <fullName evidence="2">Acyl-CoA synthetase</fullName>
    </submittedName>
</protein>
<sequence>MPTRTVSHRAARALTIVRALIAAIAAVIVTFVQNRPGEFATAALQGFLAAMVVYFVVEIVVRGVDTKRLLLGIIHLAGVLLVFVLPGNADARFHLTLLLWAAAAGVVELVGGLIGRRGGSEDARDHIAVGALTCVLALAALLVSPEYALDYFVKDANQSFTLTGTIVGVGLFGGWAAIVAVYLGIGAFSPAPATTVTKDAA</sequence>
<feature type="transmembrane region" description="Helical" evidence="1">
    <location>
        <begin position="12"/>
        <end position="33"/>
    </location>
</feature>
<keyword evidence="3" id="KW-1185">Reference proteome</keyword>
<proteinExistence type="predicted"/>
<dbReference type="Proteomes" id="UP000253508">
    <property type="component" value="Unassembled WGS sequence"/>
</dbReference>
<dbReference type="EMBL" id="QORO01000007">
    <property type="protein sequence ID" value="RCK56763.1"/>
    <property type="molecule type" value="Genomic_DNA"/>
</dbReference>
<evidence type="ECO:0000313" key="2">
    <source>
        <dbReference type="EMBL" id="RCK56763.1"/>
    </source>
</evidence>
<dbReference type="OrthoDB" id="5083956at2"/>
<feature type="transmembrane region" description="Helical" evidence="1">
    <location>
        <begin position="39"/>
        <end position="57"/>
    </location>
</feature>
<gene>
    <name evidence="2" type="ORF">DTO57_13830</name>
</gene>
<feature type="transmembrane region" description="Helical" evidence="1">
    <location>
        <begin position="69"/>
        <end position="87"/>
    </location>
</feature>
<keyword evidence="1" id="KW-0472">Membrane</keyword>
<feature type="transmembrane region" description="Helical" evidence="1">
    <location>
        <begin position="127"/>
        <end position="148"/>
    </location>
</feature>
<feature type="transmembrane region" description="Helical" evidence="1">
    <location>
        <begin position="160"/>
        <end position="185"/>
    </location>
</feature>
<evidence type="ECO:0000256" key="1">
    <source>
        <dbReference type="SAM" id="Phobius"/>
    </source>
</evidence>
<keyword evidence="1" id="KW-1133">Transmembrane helix</keyword>
<dbReference type="AlphaFoldDB" id="A0A367XT04"/>
<accession>A0A367XT04</accession>
<comment type="caution">
    <text evidence="2">The sequence shown here is derived from an EMBL/GenBank/DDBJ whole genome shotgun (WGS) entry which is preliminary data.</text>
</comment>
<evidence type="ECO:0000313" key="3">
    <source>
        <dbReference type="Proteomes" id="UP000253508"/>
    </source>
</evidence>
<reference evidence="2 3" key="1">
    <citation type="submission" date="2018-07" db="EMBL/GenBank/DDBJ databases">
        <title>Microbacterium endoborsara sp. nov., a novel actinobacterium isolated from Borszczowia aralocaspica.</title>
        <authorList>
            <person name="An D."/>
        </authorList>
    </citation>
    <scope>NUCLEOTIDE SEQUENCE [LARGE SCALE GENOMIC DNA]</scope>
    <source>
        <strain evidence="2 3">C1.15228</strain>
    </source>
</reference>
<dbReference type="RefSeq" id="WP_114118833.1">
    <property type="nucleotide sequence ID" value="NZ_BMHU01000008.1"/>
</dbReference>
<feature type="transmembrane region" description="Helical" evidence="1">
    <location>
        <begin position="93"/>
        <end position="115"/>
    </location>
</feature>
<keyword evidence="1" id="KW-0812">Transmembrane</keyword>